<dbReference type="InterPro" id="IPR015064">
    <property type="entry name" value="Sda"/>
</dbReference>
<keyword evidence="2" id="KW-1185">Reference proteome</keyword>
<gene>
    <name evidence="1" type="primary">sda_2</name>
    <name evidence="1" type="ORF">BkAM31D_08245</name>
</gene>
<proteinExistence type="predicted"/>
<sequence>MREISDQTLIEAYYEALKLNLDLDFILLLEKELAYRKLLNPKAETHPT</sequence>
<dbReference type="RefSeq" id="WP_084372089.1">
    <property type="nucleotide sequence ID" value="NZ_CP020814.1"/>
</dbReference>
<reference evidence="1 2" key="1">
    <citation type="submission" date="2017-04" db="EMBL/GenBank/DDBJ databases">
        <title>Bacillus krulwichiae AM31D Genome sequencing and assembly.</title>
        <authorList>
            <person name="Krulwich T.A."/>
            <person name="Anastor L."/>
            <person name="Ehrlich R."/>
            <person name="Ehrlich G.D."/>
            <person name="Janto B."/>
        </authorList>
    </citation>
    <scope>NUCLEOTIDE SEQUENCE [LARGE SCALE GENOMIC DNA]</scope>
    <source>
        <strain evidence="1 2">AM31D</strain>
    </source>
</reference>
<dbReference type="KEGG" id="bkw:BkAM31D_08245"/>
<dbReference type="InterPro" id="IPR036916">
    <property type="entry name" value="Sda_sf"/>
</dbReference>
<dbReference type="SUPFAM" id="SSF100985">
    <property type="entry name" value="Sporulation inhibitor Sda"/>
    <property type="match status" value="1"/>
</dbReference>
<dbReference type="AlphaFoldDB" id="A0A1X9ME88"/>
<dbReference type="Pfam" id="PF08970">
    <property type="entry name" value="Sda"/>
    <property type="match status" value="1"/>
</dbReference>
<accession>A0A1X9ME88</accession>
<protein>
    <submittedName>
        <fullName evidence="1">Sporulation inhibitor sda</fullName>
    </submittedName>
</protein>
<dbReference type="EMBL" id="CP020814">
    <property type="protein sequence ID" value="ARK29851.1"/>
    <property type="molecule type" value="Genomic_DNA"/>
</dbReference>
<evidence type="ECO:0000313" key="2">
    <source>
        <dbReference type="Proteomes" id="UP000193006"/>
    </source>
</evidence>
<name>A0A1X9ME88_9BACI</name>
<evidence type="ECO:0000313" key="1">
    <source>
        <dbReference type="EMBL" id="ARK29851.1"/>
    </source>
</evidence>
<dbReference type="Proteomes" id="UP000193006">
    <property type="component" value="Chromosome"/>
</dbReference>
<dbReference type="STRING" id="199441.BkAM31D_08245"/>
<dbReference type="Gene3D" id="1.10.287.1100">
    <property type="entry name" value="Sporulation inhibitor A"/>
    <property type="match status" value="1"/>
</dbReference>
<organism evidence="1 2">
    <name type="scientific">Halalkalibacter krulwichiae</name>
    <dbReference type="NCBI Taxonomy" id="199441"/>
    <lineage>
        <taxon>Bacteria</taxon>
        <taxon>Bacillati</taxon>
        <taxon>Bacillota</taxon>
        <taxon>Bacilli</taxon>
        <taxon>Bacillales</taxon>
        <taxon>Bacillaceae</taxon>
        <taxon>Halalkalibacter</taxon>
    </lineage>
</organism>